<feature type="domain" description="Type III secretion system flagellar brake protein YcgR PilZN" evidence="5">
    <location>
        <begin position="18"/>
        <end position="105"/>
    </location>
</feature>
<evidence type="ECO:0000313" key="6">
    <source>
        <dbReference type="EMBL" id="OHU96973.1"/>
    </source>
</evidence>
<evidence type="ECO:0000256" key="2">
    <source>
        <dbReference type="ARBA" id="ARBA00022741"/>
    </source>
</evidence>
<keyword evidence="3" id="KW-0975">Bacterial flagellum</keyword>
<dbReference type="RefSeq" id="WP_070990470.1">
    <property type="nucleotide sequence ID" value="NZ_CBCSHD010000015.1"/>
</dbReference>
<dbReference type="Gene3D" id="2.40.10.220">
    <property type="entry name" value="predicted glycosyltransferase like domains"/>
    <property type="match status" value="1"/>
</dbReference>
<dbReference type="Gene3D" id="2.30.110.10">
    <property type="entry name" value="Electron Transport, Fmn-binding Protein, Chain A"/>
    <property type="match status" value="1"/>
</dbReference>
<evidence type="ECO:0000313" key="7">
    <source>
        <dbReference type="Proteomes" id="UP000180253"/>
    </source>
</evidence>
<keyword evidence="2" id="KW-0547">Nucleotide-binding</keyword>
<dbReference type="Proteomes" id="UP000180253">
    <property type="component" value="Unassembled WGS sequence"/>
</dbReference>
<keyword evidence="1" id="KW-0973">c-di-GMP</keyword>
<evidence type="ECO:0000259" key="4">
    <source>
        <dbReference type="Pfam" id="PF07238"/>
    </source>
</evidence>
<dbReference type="AlphaFoldDB" id="A0A1S1NBP8"/>
<organism evidence="6 7">
    <name type="scientific">Pseudoalteromonas byunsanensis</name>
    <dbReference type="NCBI Taxonomy" id="327939"/>
    <lineage>
        <taxon>Bacteria</taxon>
        <taxon>Pseudomonadati</taxon>
        <taxon>Pseudomonadota</taxon>
        <taxon>Gammaproteobacteria</taxon>
        <taxon>Alteromonadales</taxon>
        <taxon>Pseudoalteromonadaceae</taxon>
        <taxon>Pseudoalteromonas</taxon>
    </lineage>
</organism>
<sequence>MYKSKSSSGEQKIELISVGNMVDLEIFLAAGSKRIKTEFVGYLPGQYLILNYPVQKQLGKAAEQVKEGASVIVRAVADHSDGQIIAFKTDIKAVAYTPTKLIFLFPPQRIQSHCLRHHVRIPTLIPATLMTSRSTCDGVIKDISPTGLQFSLRGAKVDLPLHDKSCHVVIAGKKKEPIRLAGEMCSTTHHDELAMVGIKLLSQEEKKVEALLQEYLIDLAALDMR</sequence>
<dbReference type="Pfam" id="PF07238">
    <property type="entry name" value="PilZ"/>
    <property type="match status" value="1"/>
</dbReference>
<name>A0A1S1NBP8_9GAMM</name>
<evidence type="ECO:0008006" key="8">
    <source>
        <dbReference type="Google" id="ProtNLM"/>
    </source>
</evidence>
<proteinExistence type="predicted"/>
<evidence type="ECO:0000256" key="3">
    <source>
        <dbReference type="ARBA" id="ARBA00023143"/>
    </source>
</evidence>
<accession>A0A1S1NBP8</accession>
<feature type="domain" description="PilZ" evidence="4">
    <location>
        <begin position="116"/>
        <end position="216"/>
    </location>
</feature>
<reference evidence="6 7" key="1">
    <citation type="submission" date="2016-10" db="EMBL/GenBank/DDBJ databases">
        <title>Pseudoalteromonas amylolytica sp. nov., isolated from the surface seawater.</title>
        <authorList>
            <person name="Wu Y.-H."/>
            <person name="Cheng H."/>
            <person name="Jin X.-B."/>
            <person name="Wang C.-S."/>
            <person name="Xu X.-W."/>
        </authorList>
    </citation>
    <scope>NUCLEOTIDE SEQUENCE [LARGE SCALE GENOMIC DNA]</scope>
    <source>
        <strain evidence="6 7">JCM 12483</strain>
    </source>
</reference>
<dbReference type="SUPFAM" id="SSF141371">
    <property type="entry name" value="PilZ domain-like"/>
    <property type="match status" value="2"/>
</dbReference>
<dbReference type="GO" id="GO:0035438">
    <property type="term" value="F:cyclic-di-GMP binding"/>
    <property type="evidence" value="ECO:0007669"/>
    <property type="project" value="InterPro"/>
</dbReference>
<evidence type="ECO:0000259" key="5">
    <source>
        <dbReference type="Pfam" id="PF12945"/>
    </source>
</evidence>
<dbReference type="STRING" id="327939.BIW53_03720"/>
<dbReference type="Pfam" id="PF12945">
    <property type="entry name" value="PilZNR"/>
    <property type="match status" value="1"/>
</dbReference>
<dbReference type="OrthoDB" id="5761885at2"/>
<comment type="caution">
    <text evidence="6">The sequence shown here is derived from an EMBL/GenBank/DDBJ whole genome shotgun (WGS) entry which is preliminary data.</text>
</comment>
<keyword evidence="7" id="KW-1185">Reference proteome</keyword>
<dbReference type="InterPro" id="IPR012349">
    <property type="entry name" value="Split_barrel_FMN-bd"/>
</dbReference>
<evidence type="ECO:0000256" key="1">
    <source>
        <dbReference type="ARBA" id="ARBA00022636"/>
    </source>
</evidence>
<dbReference type="InterPro" id="IPR009926">
    <property type="entry name" value="T3SS_YcgR_PilZN"/>
</dbReference>
<dbReference type="EMBL" id="MNAN01000025">
    <property type="protein sequence ID" value="OHU96973.1"/>
    <property type="molecule type" value="Genomic_DNA"/>
</dbReference>
<dbReference type="InterPro" id="IPR009875">
    <property type="entry name" value="PilZ_domain"/>
</dbReference>
<gene>
    <name evidence="6" type="ORF">BIW53_03720</name>
</gene>
<protein>
    <recommendedName>
        <fullName evidence="8">Flagellar brake protein</fullName>
    </recommendedName>
</protein>